<dbReference type="PANTHER" id="PTHR30383:SF5">
    <property type="entry name" value="SGNH HYDROLASE-TYPE ESTERASE DOMAIN-CONTAINING PROTEIN"/>
    <property type="match status" value="1"/>
</dbReference>
<dbReference type="InterPro" id="IPR013830">
    <property type="entry name" value="SGNH_hydro"/>
</dbReference>
<feature type="domain" description="SGNH hydrolase-type esterase" evidence="1">
    <location>
        <begin position="8"/>
        <end position="186"/>
    </location>
</feature>
<dbReference type="Pfam" id="PF13472">
    <property type="entry name" value="Lipase_GDSL_2"/>
    <property type="match status" value="1"/>
</dbReference>
<keyword evidence="3" id="KW-1185">Reference proteome</keyword>
<reference evidence="2 3" key="1">
    <citation type="submission" date="2016-10" db="EMBL/GenBank/DDBJ databases">
        <authorList>
            <person name="de Groot N.N."/>
        </authorList>
    </citation>
    <scope>NUCLEOTIDE SEQUENCE [LARGE SCALE GENOMIC DNA]</scope>
    <source>
        <strain evidence="2 3">DSM 22024</strain>
    </source>
</reference>
<dbReference type="RefSeq" id="WP_092656086.1">
    <property type="nucleotide sequence ID" value="NZ_LT629732.1"/>
</dbReference>
<dbReference type="InterPro" id="IPR036514">
    <property type="entry name" value="SGNH_hydro_sf"/>
</dbReference>
<name>A0A1H1XT31_9ACTN</name>
<proteinExistence type="predicted"/>
<evidence type="ECO:0000313" key="2">
    <source>
        <dbReference type="EMBL" id="SDT12312.1"/>
    </source>
</evidence>
<dbReference type="InterPro" id="IPR051532">
    <property type="entry name" value="Ester_Hydrolysis_Enzymes"/>
</dbReference>
<dbReference type="STRING" id="117157.SAMN04489717_5119"/>
<organism evidence="2 3">
    <name type="scientific">Actinopolymorpha singaporensis</name>
    <dbReference type="NCBI Taxonomy" id="117157"/>
    <lineage>
        <taxon>Bacteria</taxon>
        <taxon>Bacillati</taxon>
        <taxon>Actinomycetota</taxon>
        <taxon>Actinomycetes</taxon>
        <taxon>Propionibacteriales</taxon>
        <taxon>Actinopolymorphaceae</taxon>
        <taxon>Actinopolymorpha</taxon>
    </lineage>
</organism>
<accession>A0A1H1XT31</accession>
<dbReference type="SUPFAM" id="SSF52266">
    <property type="entry name" value="SGNH hydrolase"/>
    <property type="match status" value="1"/>
</dbReference>
<dbReference type="GO" id="GO:0004622">
    <property type="term" value="F:phosphatidylcholine lysophospholipase activity"/>
    <property type="evidence" value="ECO:0007669"/>
    <property type="project" value="TreeGrafter"/>
</dbReference>
<dbReference type="PANTHER" id="PTHR30383">
    <property type="entry name" value="THIOESTERASE 1/PROTEASE 1/LYSOPHOSPHOLIPASE L1"/>
    <property type="match status" value="1"/>
</dbReference>
<protein>
    <submittedName>
        <fullName evidence="2">Lysophospholipase L1</fullName>
    </submittedName>
</protein>
<gene>
    <name evidence="2" type="ORF">SAMN04489717_5119</name>
</gene>
<dbReference type="Proteomes" id="UP000198983">
    <property type="component" value="Chromosome I"/>
</dbReference>
<dbReference type="EMBL" id="LT629732">
    <property type="protein sequence ID" value="SDT12312.1"/>
    <property type="molecule type" value="Genomic_DNA"/>
</dbReference>
<sequence length="209" mass="22585">MTDLRISFVGDSYTAGVGDPEGLGWVGRVARETLRRGRDLTFYNLGIRRDTSRDVQARFAGEIGSRLAAGCDNRVVLSFGTNDTAPDERGDGSERVPSAGTLAVLADLLEWTRRRGLLTFVVGPPALTDDTRNERLLALTVLMGELTARRGVPFVPLTQAFAEDTGWRAELAAGDGAHPRAVGYELLARTVLDSGWWDWLGTPAAVRGA</sequence>
<evidence type="ECO:0000313" key="3">
    <source>
        <dbReference type="Proteomes" id="UP000198983"/>
    </source>
</evidence>
<dbReference type="AlphaFoldDB" id="A0A1H1XT31"/>
<dbReference type="Gene3D" id="3.40.50.1110">
    <property type="entry name" value="SGNH hydrolase"/>
    <property type="match status" value="1"/>
</dbReference>
<evidence type="ECO:0000259" key="1">
    <source>
        <dbReference type="Pfam" id="PF13472"/>
    </source>
</evidence>
<dbReference type="OrthoDB" id="3465773at2"/>